<dbReference type="PANTHER" id="PTHR10540:SF8">
    <property type="entry name" value="COP9 SIGNALOSOME COMPLEX SUBUNIT 6"/>
    <property type="match status" value="1"/>
</dbReference>
<name>I4Y919_WALMC</name>
<dbReference type="InterPro" id="IPR024969">
    <property type="entry name" value="EIF3F/CSN6-like_C"/>
</dbReference>
<dbReference type="PANTHER" id="PTHR10540">
    <property type="entry name" value="EUKARYOTIC TRANSLATION INITIATION FACTOR 3 SUBUNIT F-RELATED"/>
    <property type="match status" value="1"/>
</dbReference>
<reference evidence="3 4" key="1">
    <citation type="journal article" date="2012" name="Fungal Genet. Biol.">
        <title>The genome of the xerotolerant mold Wallemia sebi reveals adaptations to osmotic stress and suggests cryptic sexual reproduction.</title>
        <authorList>
            <person name="Padamsee M."/>
            <person name="Kumar T.K.A."/>
            <person name="Riley R."/>
            <person name="Binder M."/>
            <person name="Boyd A."/>
            <person name="Calvo A.M."/>
            <person name="Furukawa K."/>
            <person name="Hesse C."/>
            <person name="Hohmann S."/>
            <person name="James T.Y."/>
            <person name="LaButti K."/>
            <person name="Lapidus A."/>
            <person name="Lindquist E."/>
            <person name="Lucas S."/>
            <person name="Miller K."/>
            <person name="Shantappa S."/>
            <person name="Grigoriev I.V."/>
            <person name="Hibbett D.S."/>
            <person name="McLaughlin D.J."/>
            <person name="Spatafora J.W."/>
            <person name="Aime M.C."/>
        </authorList>
    </citation>
    <scope>NUCLEOTIDE SEQUENCE [LARGE SCALE GENOMIC DNA]</scope>
    <source>
        <strain evidence="4">ATCC MYA-4683 / CBS 633.66</strain>
    </source>
</reference>
<dbReference type="Proteomes" id="UP000005242">
    <property type="component" value="Unassembled WGS sequence"/>
</dbReference>
<dbReference type="GO" id="GO:0008237">
    <property type="term" value="F:metallopeptidase activity"/>
    <property type="evidence" value="ECO:0007669"/>
    <property type="project" value="InterPro"/>
</dbReference>
<dbReference type="KEGG" id="wse:WALSEDRAFT_58150"/>
<dbReference type="SMART" id="SM00232">
    <property type="entry name" value="JAB_MPN"/>
    <property type="match status" value="1"/>
</dbReference>
<dbReference type="GeneID" id="18472990"/>
<evidence type="ECO:0000313" key="3">
    <source>
        <dbReference type="EMBL" id="EIM20461.1"/>
    </source>
</evidence>
<keyword evidence="4" id="KW-1185">Reference proteome</keyword>
<dbReference type="RefSeq" id="XP_006959487.1">
    <property type="nucleotide sequence ID" value="XM_006959425.1"/>
</dbReference>
<feature type="domain" description="JAB1/MPN/MOV34 metalloenzyme" evidence="2">
    <location>
        <begin position="3"/>
        <end position="126"/>
    </location>
</feature>
<protein>
    <recommendedName>
        <fullName evidence="2">JAB1/MPN/MOV34 metalloenzyme domain-containing protein</fullName>
    </recommendedName>
</protein>
<dbReference type="InterPro" id="IPR000555">
    <property type="entry name" value="JAMM/MPN+_dom"/>
</dbReference>
<proteinExistence type="inferred from homology"/>
<dbReference type="EMBL" id="JH668239">
    <property type="protein sequence ID" value="EIM20461.1"/>
    <property type="molecule type" value="Genomic_DNA"/>
</dbReference>
<dbReference type="eggNOG" id="KOG3050">
    <property type="taxonomic scope" value="Eukaryota"/>
</dbReference>
<sequence length="263" mass="30196">MTEVSVHPLVILNVSDQINRSKCINSKNIVGIIIGNQLGRSVDIINSFELRLLDDGSIDDEYLTGRLELYNQVFPQFELLGFYTNIPESEHLQEQLFKYRESPLMLYYDESITDSLPFEIYELIKSYEKIFTNNLNLTIKSSEVEMISINHSNKYTNNQLKDSIDGDFNSISLLHSRLSVIVNYLNNLGDSQPDPEINAMLNSLYHLLNTDSHQYKDEFNTEFNDTQLTTLLSSLTTSTNSLNSLLNKFQVINNSFDLLAQQQ</sequence>
<evidence type="ECO:0000259" key="2">
    <source>
        <dbReference type="SMART" id="SM00232"/>
    </source>
</evidence>
<evidence type="ECO:0000256" key="1">
    <source>
        <dbReference type="ARBA" id="ARBA00010893"/>
    </source>
</evidence>
<gene>
    <name evidence="3" type="ORF">WALSEDRAFT_58150</name>
</gene>
<dbReference type="InParanoid" id="I4Y919"/>
<dbReference type="HOGENOM" id="CLU_027018_1_2_1"/>
<comment type="similarity">
    <text evidence="1">Belongs to the peptidase M67A family. CSN6 subfamily.</text>
</comment>
<dbReference type="Gene3D" id="3.40.140.10">
    <property type="entry name" value="Cytidine Deaminase, domain 2"/>
    <property type="match status" value="1"/>
</dbReference>
<dbReference type="Pfam" id="PF13012">
    <property type="entry name" value="MitMem_reg"/>
    <property type="match status" value="1"/>
</dbReference>
<dbReference type="STRING" id="671144.I4Y919"/>
<evidence type="ECO:0000313" key="4">
    <source>
        <dbReference type="Proteomes" id="UP000005242"/>
    </source>
</evidence>
<dbReference type="AlphaFoldDB" id="I4Y919"/>
<dbReference type="OrthoDB" id="1378at2759"/>
<dbReference type="OMA" id="LVGWWST"/>
<accession>I4Y919</accession>
<dbReference type="GO" id="GO:0008180">
    <property type="term" value="C:COP9 signalosome"/>
    <property type="evidence" value="ECO:0007669"/>
    <property type="project" value="TreeGrafter"/>
</dbReference>
<dbReference type="Pfam" id="PF01398">
    <property type="entry name" value="JAB"/>
    <property type="match status" value="1"/>
</dbReference>
<organism evidence="3 4">
    <name type="scientific">Wallemia mellicola (strain ATCC MYA-4683 / CBS 633.66)</name>
    <name type="common">Wallemia sebi (CBS 633.66)</name>
    <dbReference type="NCBI Taxonomy" id="671144"/>
    <lineage>
        <taxon>Eukaryota</taxon>
        <taxon>Fungi</taxon>
        <taxon>Dikarya</taxon>
        <taxon>Basidiomycota</taxon>
        <taxon>Wallemiomycotina</taxon>
        <taxon>Wallemiomycetes</taxon>
        <taxon>Wallemiales</taxon>
        <taxon>Wallemiaceae</taxon>
        <taxon>Wallemia</taxon>
    </lineage>
</organism>